<feature type="compositionally biased region" description="Polar residues" evidence="1">
    <location>
        <begin position="297"/>
        <end position="314"/>
    </location>
</feature>
<feature type="compositionally biased region" description="Basic and acidic residues" evidence="1">
    <location>
        <begin position="183"/>
        <end position="194"/>
    </location>
</feature>
<keyword evidence="3" id="KW-1185">Reference proteome</keyword>
<dbReference type="EMBL" id="ATAM02000008">
    <property type="protein sequence ID" value="KAL0245772.1"/>
    <property type="molecule type" value="Genomic_DNA"/>
</dbReference>
<comment type="caution">
    <text evidence="2">The sequence shown here is derived from an EMBL/GenBank/DDBJ whole genome shotgun (WGS) entry which is preliminary data.</text>
</comment>
<evidence type="ECO:0000313" key="3">
    <source>
        <dbReference type="Proteomes" id="UP000054399"/>
    </source>
</evidence>
<name>A0ABR3BPD5_9TREE</name>
<dbReference type="GeneID" id="91991764"/>
<sequence length="365" mass="40139">MGGRDWLANDPSKYKDPSETHSVSVLSAILSNSYFAVLVTLHRNFLPSSPDYPRPKPTLSSQSHVHCVDTARSVIHIASQSHTLIPPSHHLAMYCQYLWPSAVILLLCEIQARDEVVIEAVDWQVLAFVLMVPKPSGKKRKPSAYKDKDKERPVPHPSQDHQSRLSTDSNAENQWQSQPVSPPEKRQRMFEVSDTRTPSNEDEPAQDSQAYYSMYPMTMPIMSQAPHQLTGPMPTYDMVFDLGGVTFDGLELLQGFNGDASNFWNNFNFGMDQFLPSGNPSGNVSPNSSGGGSRSSATSWQGQLPPMISQNGQPYVQGKEQGGYNCVGSGSGGVVTSAVGAAAFWEQVTASTFDWRADPNLPFNI</sequence>
<feature type="compositionally biased region" description="Basic and acidic residues" evidence="1">
    <location>
        <begin position="144"/>
        <end position="163"/>
    </location>
</feature>
<reference evidence="2" key="1">
    <citation type="submission" date="2015-01" db="EMBL/GenBank/DDBJ databases">
        <authorList>
            <consortium name="The Broad Institute Genomics Platform"/>
            <person name="Cuomo C."/>
            <person name="Litvintseva A."/>
            <person name="Chen Y."/>
            <person name="Heitman J."/>
            <person name="Sun S."/>
            <person name="Springer D."/>
            <person name="Dromer F."/>
            <person name="Young S."/>
            <person name="Zeng Q."/>
            <person name="Gargeya S."/>
            <person name="Abouelleil A."/>
            <person name="Alvarado L."/>
            <person name="Chapman S.B."/>
            <person name="Gainer-Dewar J."/>
            <person name="Goldberg J."/>
            <person name="Griggs A."/>
            <person name="Gujja S."/>
            <person name="Hansen M."/>
            <person name="Howarth C."/>
            <person name="Imamovic A."/>
            <person name="Larimer J."/>
            <person name="Murphy C."/>
            <person name="Naylor J."/>
            <person name="Pearson M."/>
            <person name="Priest M."/>
            <person name="Roberts A."/>
            <person name="Saif S."/>
            <person name="Shea T."/>
            <person name="Sykes S."/>
            <person name="Wortman J."/>
            <person name="Nusbaum C."/>
            <person name="Birren B."/>
        </authorList>
    </citation>
    <scope>NUCLEOTIDE SEQUENCE</scope>
    <source>
        <strain evidence="2">IND107</strain>
    </source>
</reference>
<accession>A0ABR3BPD5</accession>
<dbReference type="Proteomes" id="UP000054399">
    <property type="component" value="Unassembled WGS sequence"/>
</dbReference>
<dbReference type="CDD" id="cd12148">
    <property type="entry name" value="fungal_TF_MHR"/>
    <property type="match status" value="1"/>
</dbReference>
<reference evidence="2" key="2">
    <citation type="submission" date="2024-01" db="EMBL/GenBank/DDBJ databases">
        <title>Comparative genomics of Cryptococcus and Kwoniella reveals pathogenesis evolution and contrasting modes of karyotype evolution via chromosome fusion or intercentromeric recombination.</title>
        <authorList>
            <person name="Coelho M.A."/>
            <person name="David-Palma M."/>
            <person name="Shea T."/>
            <person name="Bowers K."/>
            <person name="Mcginley-Smith S."/>
            <person name="Mohammad A.W."/>
            <person name="Gnirke A."/>
            <person name="Yurkov A.M."/>
            <person name="Nowrousian M."/>
            <person name="Sun S."/>
            <person name="Cuomo C.A."/>
            <person name="Heitman J."/>
        </authorList>
    </citation>
    <scope>NUCLEOTIDE SEQUENCE</scope>
    <source>
        <strain evidence="2">IND107</strain>
    </source>
</reference>
<protein>
    <submittedName>
        <fullName evidence="2">Uncharacterized protein</fullName>
    </submittedName>
</protein>
<feature type="compositionally biased region" description="Low complexity" evidence="1">
    <location>
        <begin position="278"/>
        <end position="288"/>
    </location>
</feature>
<evidence type="ECO:0000256" key="1">
    <source>
        <dbReference type="SAM" id="MobiDB-lite"/>
    </source>
</evidence>
<organism evidence="2 3">
    <name type="scientific">Cryptococcus tetragattii IND107</name>
    <dbReference type="NCBI Taxonomy" id="1296105"/>
    <lineage>
        <taxon>Eukaryota</taxon>
        <taxon>Fungi</taxon>
        <taxon>Dikarya</taxon>
        <taxon>Basidiomycota</taxon>
        <taxon>Agaricomycotina</taxon>
        <taxon>Tremellomycetes</taxon>
        <taxon>Tremellales</taxon>
        <taxon>Cryptococcaceae</taxon>
        <taxon>Cryptococcus</taxon>
        <taxon>Cryptococcus gattii species complex</taxon>
    </lineage>
</organism>
<feature type="compositionally biased region" description="Polar residues" evidence="1">
    <location>
        <begin position="164"/>
        <end position="179"/>
    </location>
</feature>
<feature type="region of interest" description="Disordered" evidence="1">
    <location>
        <begin position="278"/>
        <end position="315"/>
    </location>
</feature>
<feature type="region of interest" description="Disordered" evidence="1">
    <location>
        <begin position="136"/>
        <end position="206"/>
    </location>
</feature>
<proteinExistence type="predicted"/>
<evidence type="ECO:0000313" key="2">
    <source>
        <dbReference type="EMBL" id="KAL0245772.1"/>
    </source>
</evidence>
<gene>
    <name evidence="2" type="ORF">I308_104908</name>
</gene>
<dbReference type="RefSeq" id="XP_066612856.1">
    <property type="nucleotide sequence ID" value="XM_066759369.1"/>
</dbReference>